<proteinExistence type="predicted"/>
<evidence type="ECO:0000313" key="2">
    <source>
        <dbReference type="EMBL" id="KAK1856125.1"/>
    </source>
</evidence>
<protein>
    <submittedName>
        <fullName evidence="2">Uncharacterized protein</fullName>
    </submittedName>
</protein>
<feature type="region of interest" description="Disordered" evidence="1">
    <location>
        <begin position="1"/>
        <end position="48"/>
    </location>
</feature>
<feature type="compositionally biased region" description="Basic residues" evidence="1">
    <location>
        <begin position="82"/>
        <end position="94"/>
    </location>
</feature>
<comment type="caution">
    <text evidence="2">The sequence shown here is derived from an EMBL/GenBank/DDBJ whole genome shotgun (WGS) entry which is preliminary data.</text>
</comment>
<organism evidence="2 3">
    <name type="scientific">Colletotrichum chrysophilum</name>
    <dbReference type="NCBI Taxonomy" id="1836956"/>
    <lineage>
        <taxon>Eukaryota</taxon>
        <taxon>Fungi</taxon>
        <taxon>Dikarya</taxon>
        <taxon>Ascomycota</taxon>
        <taxon>Pezizomycotina</taxon>
        <taxon>Sordariomycetes</taxon>
        <taxon>Hypocreomycetidae</taxon>
        <taxon>Glomerellales</taxon>
        <taxon>Glomerellaceae</taxon>
        <taxon>Colletotrichum</taxon>
        <taxon>Colletotrichum gloeosporioides species complex</taxon>
    </lineage>
</organism>
<feature type="compositionally biased region" description="Basic and acidic residues" evidence="1">
    <location>
        <begin position="220"/>
        <end position="232"/>
    </location>
</feature>
<dbReference type="Proteomes" id="UP001243330">
    <property type="component" value="Unassembled WGS sequence"/>
</dbReference>
<dbReference type="AlphaFoldDB" id="A0AAD9EPE6"/>
<feature type="compositionally biased region" description="Basic and acidic residues" evidence="1">
    <location>
        <begin position="27"/>
        <end position="48"/>
    </location>
</feature>
<evidence type="ECO:0000313" key="3">
    <source>
        <dbReference type="Proteomes" id="UP001243330"/>
    </source>
</evidence>
<name>A0AAD9EPE6_9PEZI</name>
<gene>
    <name evidence="2" type="ORF">CCHR01_01190</name>
</gene>
<evidence type="ECO:0000256" key="1">
    <source>
        <dbReference type="SAM" id="MobiDB-lite"/>
    </source>
</evidence>
<accession>A0AAD9EPE6</accession>
<feature type="region of interest" description="Disordered" evidence="1">
    <location>
        <begin position="82"/>
        <end position="132"/>
    </location>
</feature>
<feature type="compositionally biased region" description="Low complexity" evidence="1">
    <location>
        <begin position="8"/>
        <end position="20"/>
    </location>
</feature>
<dbReference type="EMBL" id="JAQOWY010000012">
    <property type="protein sequence ID" value="KAK1856125.1"/>
    <property type="molecule type" value="Genomic_DNA"/>
</dbReference>
<sequence>MLQHAALSSHPTHATDAAAPPSGPLECMREETRSQADSTRRTWDGQRDEGYCSPAQLPLCTMESSRAQFSLKCYLTYLNQRTKKPKGPPAKHPRVWFTGFRPTITGSSSPSKSEDEGKKKVAPLSLLPPPMRAQNCSIPRPQSLHYTSDAAAWLARLTGVAGPVCGFSGSPPTLRCPANSGPKAPHSSRLSFHPVHTQPSPNTPGGHVCREHGIRRRAREGKGGRTPGRETKAASLCPSTPLKNTGPPYTLGPWAPNTGGFCLLYGYLSASFHSSGRRRRTQLRWASERSSGKARPGYQPGDRRQNHRYGVRKQTKPREQ</sequence>
<feature type="region of interest" description="Disordered" evidence="1">
    <location>
        <begin position="196"/>
        <end position="244"/>
    </location>
</feature>
<reference evidence="2" key="1">
    <citation type="submission" date="2023-01" db="EMBL/GenBank/DDBJ databases">
        <title>Colletotrichum chrysophilum M932 genome sequence.</title>
        <authorList>
            <person name="Baroncelli R."/>
        </authorList>
    </citation>
    <scope>NUCLEOTIDE SEQUENCE</scope>
    <source>
        <strain evidence="2">M932</strain>
    </source>
</reference>
<keyword evidence="3" id="KW-1185">Reference proteome</keyword>
<feature type="region of interest" description="Disordered" evidence="1">
    <location>
        <begin position="283"/>
        <end position="320"/>
    </location>
</feature>
<feature type="compositionally biased region" description="Basic residues" evidence="1">
    <location>
        <begin position="305"/>
        <end position="320"/>
    </location>
</feature>